<dbReference type="AlphaFoldDB" id="A0A8X6NQ60"/>
<protein>
    <submittedName>
        <fullName evidence="1">Uncharacterized protein</fullName>
    </submittedName>
</protein>
<reference evidence="1" key="1">
    <citation type="submission" date="2020-08" db="EMBL/GenBank/DDBJ databases">
        <title>Multicomponent nature underlies the extraordinary mechanical properties of spider dragline silk.</title>
        <authorList>
            <person name="Kono N."/>
            <person name="Nakamura H."/>
            <person name="Mori M."/>
            <person name="Yoshida Y."/>
            <person name="Ohtoshi R."/>
            <person name="Malay A.D."/>
            <person name="Moran D.A.P."/>
            <person name="Tomita M."/>
            <person name="Numata K."/>
            <person name="Arakawa K."/>
        </authorList>
    </citation>
    <scope>NUCLEOTIDE SEQUENCE</scope>
</reference>
<evidence type="ECO:0000313" key="1">
    <source>
        <dbReference type="EMBL" id="GFT25788.1"/>
    </source>
</evidence>
<proteinExistence type="predicted"/>
<dbReference type="EMBL" id="BMAW01011833">
    <property type="protein sequence ID" value="GFT25788.1"/>
    <property type="molecule type" value="Genomic_DNA"/>
</dbReference>
<organism evidence="1 2">
    <name type="scientific">Nephila pilipes</name>
    <name type="common">Giant wood spider</name>
    <name type="synonym">Nephila maculata</name>
    <dbReference type="NCBI Taxonomy" id="299642"/>
    <lineage>
        <taxon>Eukaryota</taxon>
        <taxon>Metazoa</taxon>
        <taxon>Ecdysozoa</taxon>
        <taxon>Arthropoda</taxon>
        <taxon>Chelicerata</taxon>
        <taxon>Arachnida</taxon>
        <taxon>Araneae</taxon>
        <taxon>Araneomorphae</taxon>
        <taxon>Entelegynae</taxon>
        <taxon>Araneoidea</taxon>
        <taxon>Nephilidae</taxon>
        <taxon>Nephila</taxon>
    </lineage>
</organism>
<comment type="caution">
    <text evidence="1">The sequence shown here is derived from an EMBL/GenBank/DDBJ whole genome shotgun (WGS) entry which is preliminary data.</text>
</comment>
<gene>
    <name evidence="1" type="ORF">NPIL_442921</name>
</gene>
<name>A0A8X6NQ60_NEPPI</name>
<accession>A0A8X6NQ60</accession>
<sequence>MIDTAWKFVSEINGKNEKLILGDDHDDILVSINNVGDNNRVLNDGKHVDDRDDVVDVGDHESFLDDDKIAVVRDVRDHNNERMM</sequence>
<dbReference type="Proteomes" id="UP000887013">
    <property type="component" value="Unassembled WGS sequence"/>
</dbReference>
<keyword evidence="2" id="KW-1185">Reference proteome</keyword>
<evidence type="ECO:0000313" key="2">
    <source>
        <dbReference type="Proteomes" id="UP000887013"/>
    </source>
</evidence>